<sequence>MARQPAQYLPKPPDMFDRDWEWSELTAFATGEGVGPRLGVVSGRRRQGKSFLLQALAEATGGFYFAAAEASEAESLHMLGEAIADYTGTAAPHRPARWDEALELVIGLAAERPVTIVIDEFPYLVRSSPVLPSQLQETIGMGRGRYLERHPPARWLRVDLLRVMARL</sequence>
<organism evidence="1 2">
    <name type="scientific">Streptomyces sannanensis</name>
    <dbReference type="NCBI Taxonomy" id="285536"/>
    <lineage>
        <taxon>Bacteria</taxon>
        <taxon>Bacillati</taxon>
        <taxon>Actinomycetota</taxon>
        <taxon>Actinomycetes</taxon>
        <taxon>Kitasatosporales</taxon>
        <taxon>Streptomycetaceae</taxon>
        <taxon>Streptomyces</taxon>
    </lineage>
</organism>
<name>A0ABP6S6D2_9ACTN</name>
<evidence type="ECO:0000313" key="1">
    <source>
        <dbReference type="EMBL" id="GAA3369137.1"/>
    </source>
</evidence>
<reference evidence="2" key="1">
    <citation type="journal article" date="2019" name="Int. J. Syst. Evol. Microbiol.">
        <title>The Global Catalogue of Microorganisms (GCM) 10K type strain sequencing project: providing services to taxonomists for standard genome sequencing and annotation.</title>
        <authorList>
            <consortium name="The Broad Institute Genomics Platform"/>
            <consortium name="The Broad Institute Genome Sequencing Center for Infectious Disease"/>
            <person name="Wu L."/>
            <person name="Ma J."/>
        </authorList>
    </citation>
    <scope>NUCLEOTIDE SEQUENCE [LARGE SCALE GENOMIC DNA]</scope>
    <source>
        <strain evidence="2">JCM 9651</strain>
    </source>
</reference>
<comment type="caution">
    <text evidence="1">The sequence shown here is derived from an EMBL/GenBank/DDBJ whole genome shotgun (WGS) entry which is preliminary data.</text>
</comment>
<keyword evidence="2" id="KW-1185">Reference proteome</keyword>
<dbReference type="EMBL" id="BAAAYL010000001">
    <property type="protein sequence ID" value="GAA3369137.1"/>
    <property type="molecule type" value="Genomic_DNA"/>
</dbReference>
<evidence type="ECO:0008006" key="3">
    <source>
        <dbReference type="Google" id="ProtNLM"/>
    </source>
</evidence>
<dbReference type="Proteomes" id="UP001499990">
    <property type="component" value="Unassembled WGS sequence"/>
</dbReference>
<accession>A0ABP6S6D2</accession>
<dbReference type="Gene3D" id="3.40.50.300">
    <property type="entry name" value="P-loop containing nucleotide triphosphate hydrolases"/>
    <property type="match status" value="1"/>
</dbReference>
<evidence type="ECO:0000313" key="2">
    <source>
        <dbReference type="Proteomes" id="UP001499990"/>
    </source>
</evidence>
<dbReference type="PANTHER" id="PTHR34704">
    <property type="entry name" value="ATPASE"/>
    <property type="match status" value="1"/>
</dbReference>
<protein>
    <recommendedName>
        <fullName evidence="3">ATP-binding protein</fullName>
    </recommendedName>
</protein>
<dbReference type="SUPFAM" id="SSF52540">
    <property type="entry name" value="P-loop containing nucleoside triphosphate hydrolases"/>
    <property type="match status" value="1"/>
</dbReference>
<dbReference type="PANTHER" id="PTHR34704:SF1">
    <property type="entry name" value="ATPASE"/>
    <property type="match status" value="1"/>
</dbReference>
<gene>
    <name evidence="1" type="ORF">GCM10020367_10310</name>
</gene>
<proteinExistence type="predicted"/>
<dbReference type="InterPro" id="IPR027417">
    <property type="entry name" value="P-loop_NTPase"/>
</dbReference>
<dbReference type="RefSeq" id="WP_345034878.1">
    <property type="nucleotide sequence ID" value="NZ_BAAAYL010000001.1"/>
</dbReference>